<dbReference type="RefSeq" id="WP_344244880.1">
    <property type="nucleotide sequence ID" value="NZ_BAAAHH010000034.1"/>
</dbReference>
<keyword evidence="3" id="KW-0418">Kinase</keyword>
<dbReference type="InterPro" id="IPR000719">
    <property type="entry name" value="Prot_kinase_dom"/>
</dbReference>
<keyword evidence="6" id="KW-0472">Membrane</keyword>
<feature type="transmembrane region" description="Helical" evidence="6">
    <location>
        <begin position="331"/>
        <end position="350"/>
    </location>
</feature>
<comment type="caution">
    <text evidence="8">The sequence shown here is derived from an EMBL/GenBank/DDBJ whole genome shotgun (WGS) entry which is preliminary data.</text>
</comment>
<dbReference type="InterPro" id="IPR008271">
    <property type="entry name" value="Ser/Thr_kinase_AS"/>
</dbReference>
<keyword evidence="4" id="KW-0067">ATP-binding</keyword>
<dbReference type="CDD" id="cd14014">
    <property type="entry name" value="STKc_PknB_like"/>
    <property type="match status" value="1"/>
</dbReference>
<dbReference type="PROSITE" id="PS50011">
    <property type="entry name" value="PROTEIN_KINASE_DOM"/>
    <property type="match status" value="1"/>
</dbReference>
<dbReference type="SUPFAM" id="SSF56112">
    <property type="entry name" value="Protein kinase-like (PK-like)"/>
    <property type="match status" value="1"/>
</dbReference>
<accession>A0ABN1RUW6</accession>
<feature type="region of interest" description="Disordered" evidence="5">
    <location>
        <begin position="368"/>
        <end position="453"/>
    </location>
</feature>
<feature type="compositionally biased region" description="Low complexity" evidence="5">
    <location>
        <begin position="287"/>
        <end position="297"/>
    </location>
</feature>
<feature type="compositionally biased region" description="Low complexity" evidence="5">
    <location>
        <begin position="423"/>
        <end position="434"/>
    </location>
</feature>
<evidence type="ECO:0000256" key="1">
    <source>
        <dbReference type="ARBA" id="ARBA00022679"/>
    </source>
</evidence>
<dbReference type="InterPro" id="IPR011009">
    <property type="entry name" value="Kinase-like_dom_sf"/>
</dbReference>
<sequence length="556" mass="58185">MVEARPLRAGDPASIGSYALVGVLGEGGQGTVFLGERDGVPVAVKLLHARFTEDDEARARFVRELEVAKQVARFCTAQVLDADMAGDRPYIVSEFVPGTSLQEQVAAEGPRTGGALERLAISTLNALTAIHQAGIIHRDFKPHNVLIGPDGPRVIDFGIARALNTTSQSHSIGTPAYMSPEQLNGRQLTAASDLFSWAACMVFAATGVPPFGNDEVGAVLYRIAHAEADVSALPEPLREVVRACLAKDPAERPTAAQAQAVLMGGTQPVPPPPAAQPPQQLPPQPGAPAGAGAQPWAPQQPQPPRQREPYPFEIGPAPGESDALSGRRPTIAIAVFLVMLLAIGVTGWALTKDDEEPKKDDRVIGLAPGNVQEAGPEQEAPASARPTDAGPRPEKTVVVTVSPGPSDEKKPRPGSSASDGAKPTGTPPAASQTPSAPPEPGPSAGRNPYDAVQVCNGGRGGGFQVQRSRAFPGGRTFQLYNAAGFNCVVTLKTEDLDRKTSVFARLVRKSDRKSAADRGMYQYYAGPVYLAAEGTCVRFAGGGPKGSTAAPWANCR</sequence>
<name>A0ABN1RUW6_9ACTN</name>
<evidence type="ECO:0000256" key="5">
    <source>
        <dbReference type="SAM" id="MobiDB-lite"/>
    </source>
</evidence>
<feature type="compositionally biased region" description="Pro residues" evidence="5">
    <location>
        <begin position="268"/>
        <end position="286"/>
    </location>
</feature>
<evidence type="ECO:0000313" key="8">
    <source>
        <dbReference type="EMBL" id="GAA0964496.1"/>
    </source>
</evidence>
<feature type="domain" description="Protein kinase" evidence="7">
    <location>
        <begin position="18"/>
        <end position="262"/>
    </location>
</feature>
<keyword evidence="1" id="KW-0808">Transferase</keyword>
<dbReference type="EMBL" id="BAAAHH010000034">
    <property type="protein sequence ID" value="GAA0964496.1"/>
    <property type="molecule type" value="Genomic_DNA"/>
</dbReference>
<evidence type="ECO:0000256" key="4">
    <source>
        <dbReference type="ARBA" id="ARBA00022840"/>
    </source>
</evidence>
<keyword evidence="6" id="KW-1133">Transmembrane helix</keyword>
<gene>
    <name evidence="8" type="ORF">GCM10009550_62500</name>
</gene>
<proteinExistence type="predicted"/>
<evidence type="ECO:0000313" key="9">
    <source>
        <dbReference type="Proteomes" id="UP001500665"/>
    </source>
</evidence>
<dbReference type="PANTHER" id="PTHR43289:SF34">
    <property type="entry name" value="SERINE_THREONINE-PROTEIN KINASE YBDM-RELATED"/>
    <property type="match status" value="1"/>
</dbReference>
<feature type="region of interest" description="Disordered" evidence="5">
    <location>
        <begin position="264"/>
        <end position="325"/>
    </location>
</feature>
<evidence type="ECO:0000259" key="7">
    <source>
        <dbReference type="PROSITE" id="PS50011"/>
    </source>
</evidence>
<evidence type="ECO:0000256" key="3">
    <source>
        <dbReference type="ARBA" id="ARBA00022777"/>
    </source>
</evidence>
<keyword evidence="2" id="KW-0547">Nucleotide-binding</keyword>
<evidence type="ECO:0000256" key="2">
    <source>
        <dbReference type="ARBA" id="ARBA00022741"/>
    </source>
</evidence>
<dbReference type="Proteomes" id="UP001500665">
    <property type="component" value="Unassembled WGS sequence"/>
</dbReference>
<protein>
    <recommendedName>
        <fullName evidence="7">Protein kinase domain-containing protein</fullName>
    </recommendedName>
</protein>
<evidence type="ECO:0000256" key="6">
    <source>
        <dbReference type="SAM" id="Phobius"/>
    </source>
</evidence>
<organism evidence="8 9">
    <name type="scientific">Actinocorallia libanotica</name>
    <dbReference type="NCBI Taxonomy" id="46162"/>
    <lineage>
        <taxon>Bacteria</taxon>
        <taxon>Bacillati</taxon>
        <taxon>Actinomycetota</taxon>
        <taxon>Actinomycetes</taxon>
        <taxon>Streptosporangiales</taxon>
        <taxon>Thermomonosporaceae</taxon>
        <taxon>Actinocorallia</taxon>
    </lineage>
</organism>
<dbReference type="Pfam" id="PF00069">
    <property type="entry name" value="Pkinase"/>
    <property type="match status" value="1"/>
</dbReference>
<dbReference type="Gene3D" id="1.10.510.10">
    <property type="entry name" value="Transferase(Phosphotransferase) domain 1"/>
    <property type="match status" value="1"/>
</dbReference>
<dbReference type="Gene3D" id="3.30.200.20">
    <property type="entry name" value="Phosphorylase Kinase, domain 1"/>
    <property type="match status" value="1"/>
</dbReference>
<reference evidence="8 9" key="1">
    <citation type="journal article" date="2019" name="Int. J. Syst. Evol. Microbiol.">
        <title>The Global Catalogue of Microorganisms (GCM) 10K type strain sequencing project: providing services to taxonomists for standard genome sequencing and annotation.</title>
        <authorList>
            <consortium name="The Broad Institute Genomics Platform"/>
            <consortium name="The Broad Institute Genome Sequencing Center for Infectious Disease"/>
            <person name="Wu L."/>
            <person name="Ma J."/>
        </authorList>
    </citation>
    <scope>NUCLEOTIDE SEQUENCE [LARGE SCALE GENOMIC DNA]</scope>
    <source>
        <strain evidence="8 9">JCM 10696</strain>
    </source>
</reference>
<keyword evidence="6" id="KW-0812">Transmembrane</keyword>
<dbReference type="PANTHER" id="PTHR43289">
    <property type="entry name" value="MITOGEN-ACTIVATED PROTEIN KINASE KINASE KINASE 20-RELATED"/>
    <property type="match status" value="1"/>
</dbReference>
<keyword evidence="9" id="KW-1185">Reference proteome</keyword>
<dbReference type="PROSITE" id="PS00108">
    <property type="entry name" value="PROTEIN_KINASE_ST"/>
    <property type="match status" value="1"/>
</dbReference>